<dbReference type="EMBL" id="WPHR01000016">
    <property type="protein sequence ID" value="MUZ74442.1"/>
    <property type="molecule type" value="Genomic_DNA"/>
</dbReference>
<dbReference type="RefSeq" id="WP_156615438.1">
    <property type="nucleotide sequence ID" value="NZ_WPHR01000016.1"/>
</dbReference>
<name>A0A6L6VLY5_AGRVI</name>
<reference evidence="2 3" key="1">
    <citation type="submission" date="2019-12" db="EMBL/GenBank/DDBJ databases">
        <title>Whole-genome sequencing of Allorhizobium vitis.</title>
        <authorList>
            <person name="Gan H.M."/>
            <person name="Szegedi E."/>
            <person name="Burr T."/>
            <person name="Savka M.A."/>
        </authorList>
    </citation>
    <scope>NUCLEOTIDE SEQUENCE [LARGE SCALE GENOMIC DNA]</scope>
    <source>
        <strain evidence="2 3">CG516</strain>
    </source>
</reference>
<feature type="signal peptide" evidence="1">
    <location>
        <begin position="1"/>
        <end position="24"/>
    </location>
</feature>
<dbReference type="Proteomes" id="UP000477951">
    <property type="component" value="Unassembled WGS sequence"/>
</dbReference>
<dbReference type="AlphaFoldDB" id="A0A6L6VLY5"/>
<accession>A0A6L6VLY5</accession>
<evidence type="ECO:0000313" key="2">
    <source>
        <dbReference type="EMBL" id="MUZ74442.1"/>
    </source>
</evidence>
<organism evidence="2 3">
    <name type="scientific">Agrobacterium vitis</name>
    <name type="common">Rhizobium vitis</name>
    <dbReference type="NCBI Taxonomy" id="373"/>
    <lineage>
        <taxon>Bacteria</taxon>
        <taxon>Pseudomonadati</taxon>
        <taxon>Pseudomonadota</taxon>
        <taxon>Alphaproteobacteria</taxon>
        <taxon>Hyphomicrobiales</taxon>
        <taxon>Rhizobiaceae</taxon>
        <taxon>Rhizobium/Agrobacterium group</taxon>
        <taxon>Agrobacterium</taxon>
    </lineage>
</organism>
<feature type="chain" id="PRO_5026994983" evidence="1">
    <location>
        <begin position="25"/>
        <end position="45"/>
    </location>
</feature>
<gene>
    <name evidence="2" type="ORF">GOZ90_17275</name>
</gene>
<sequence>MRFTIRSYATTLALLIAIIAGTQAEATADSSQYEVAILKVSSTVS</sequence>
<keyword evidence="1" id="KW-0732">Signal</keyword>
<proteinExistence type="predicted"/>
<evidence type="ECO:0000313" key="3">
    <source>
        <dbReference type="Proteomes" id="UP000477951"/>
    </source>
</evidence>
<comment type="caution">
    <text evidence="2">The sequence shown here is derived from an EMBL/GenBank/DDBJ whole genome shotgun (WGS) entry which is preliminary data.</text>
</comment>
<evidence type="ECO:0000256" key="1">
    <source>
        <dbReference type="SAM" id="SignalP"/>
    </source>
</evidence>
<protein>
    <submittedName>
        <fullName evidence="2">Uncharacterized protein</fullName>
    </submittedName>
</protein>